<gene>
    <name evidence="2" type="ORF">Tco_0956005</name>
</gene>
<reference evidence="2" key="1">
    <citation type="journal article" date="2022" name="Int. J. Mol. Sci.">
        <title>Draft Genome of Tanacetum Coccineum: Genomic Comparison of Closely Related Tanacetum-Family Plants.</title>
        <authorList>
            <person name="Yamashiro T."/>
            <person name="Shiraishi A."/>
            <person name="Nakayama K."/>
            <person name="Satake H."/>
        </authorList>
    </citation>
    <scope>NUCLEOTIDE SEQUENCE</scope>
</reference>
<proteinExistence type="predicted"/>
<keyword evidence="3" id="KW-1185">Reference proteome</keyword>
<comment type="caution">
    <text evidence="2">The sequence shown here is derived from an EMBL/GenBank/DDBJ whole genome shotgun (WGS) entry which is preliminary data.</text>
</comment>
<evidence type="ECO:0000256" key="1">
    <source>
        <dbReference type="SAM" id="Coils"/>
    </source>
</evidence>
<evidence type="ECO:0000313" key="3">
    <source>
        <dbReference type="Proteomes" id="UP001151760"/>
    </source>
</evidence>
<dbReference type="EMBL" id="BQNB010016055">
    <property type="protein sequence ID" value="GJT47290.1"/>
    <property type="molecule type" value="Genomic_DNA"/>
</dbReference>
<dbReference type="Proteomes" id="UP001151760">
    <property type="component" value="Unassembled WGS sequence"/>
</dbReference>
<feature type="coiled-coil region" evidence="1">
    <location>
        <begin position="16"/>
        <end position="72"/>
    </location>
</feature>
<accession>A0ABQ5E8U3</accession>
<name>A0ABQ5E8U3_9ASTR</name>
<protein>
    <submittedName>
        <fullName evidence="2">Uncharacterized protein</fullName>
    </submittedName>
</protein>
<reference evidence="2" key="2">
    <citation type="submission" date="2022-01" db="EMBL/GenBank/DDBJ databases">
        <authorList>
            <person name="Yamashiro T."/>
            <person name="Shiraishi A."/>
            <person name="Satake H."/>
            <person name="Nakayama K."/>
        </authorList>
    </citation>
    <scope>NUCLEOTIDE SEQUENCE</scope>
</reference>
<evidence type="ECO:0000313" key="2">
    <source>
        <dbReference type="EMBL" id="GJT47290.1"/>
    </source>
</evidence>
<keyword evidence="1" id="KW-0175">Coiled coil</keyword>
<sequence>MLNLQQFNTFGRQMTIEEAKAQLEEIKRLAVLKAKNEKSEKKLKKVMTPAEIQAQAQRLVEYEAKRAKMLAEYNHYITYRADKIPITKINNKIDKVSKHATMIIDRNNQPLSLTVYEKFVLKKLGFGEWIKVHTLASKNKSKANDIFLKNLKAKFECIKTQARKLGIPPPPKLTAFGLSVAEKKRKRSSEIIKEVFIKDDIVMDEMNMNLIPPPMVKGSRGLVIREPESGIFFDNGNFDLLFQREEEFHLATTSQLIRIQSAIQRSTPEAEEMFKKIELTIEARNDVTEARRIASTGIEGFVECKTSASNLKRIQVKDIVKEVEDYLKTYSSARMDISWYVVPTGRVKVPAGRYVVPTGKDKFIVSAGRTKVIPAGSTILVLVVLCLLRVDSMVS</sequence>
<organism evidence="2 3">
    <name type="scientific">Tanacetum coccineum</name>
    <dbReference type="NCBI Taxonomy" id="301880"/>
    <lineage>
        <taxon>Eukaryota</taxon>
        <taxon>Viridiplantae</taxon>
        <taxon>Streptophyta</taxon>
        <taxon>Embryophyta</taxon>
        <taxon>Tracheophyta</taxon>
        <taxon>Spermatophyta</taxon>
        <taxon>Magnoliopsida</taxon>
        <taxon>eudicotyledons</taxon>
        <taxon>Gunneridae</taxon>
        <taxon>Pentapetalae</taxon>
        <taxon>asterids</taxon>
        <taxon>campanulids</taxon>
        <taxon>Asterales</taxon>
        <taxon>Asteraceae</taxon>
        <taxon>Asteroideae</taxon>
        <taxon>Anthemideae</taxon>
        <taxon>Anthemidinae</taxon>
        <taxon>Tanacetum</taxon>
    </lineage>
</organism>